<name>A0ABT3TBN1_9GAMM</name>
<sequence length="272" mass="31327">METKGLQNFFWSVRSNRAFEAFVIVVIIASALLVGAKTYNISGNWRTVIYVLDWIITLIFLTEISVRFLGEKRKLDFFKQGWNIFDTLIVVASLVPIEDSDMALVGRLIRIFRVLRLISIIPEMRILMNALIKALPQLGYVLVLMFIIFYIYGAIGSMLFAEINPALWGDIARAMLTLFRVMTFEDWTDVMYETMVLYPLSWSYYLSFIFLSAFAFLNMVIGIVVNVLNEENDRVMLEEQGLTKVSLNEIHTQLNDIQSMLALAEAKRSNQE</sequence>
<organism evidence="7 8">
    <name type="scientific">Candidatus Litorirhabdus singularis</name>
    <dbReference type="NCBI Taxonomy" id="2518993"/>
    <lineage>
        <taxon>Bacteria</taxon>
        <taxon>Pseudomonadati</taxon>
        <taxon>Pseudomonadota</taxon>
        <taxon>Gammaproteobacteria</taxon>
        <taxon>Cellvibrionales</taxon>
        <taxon>Halieaceae</taxon>
        <taxon>Candidatus Litorirhabdus</taxon>
    </lineage>
</organism>
<dbReference type="InterPro" id="IPR027359">
    <property type="entry name" value="Volt_channel_dom_sf"/>
</dbReference>
<comment type="caution">
    <text evidence="7">The sequence shown here is derived from an EMBL/GenBank/DDBJ whole genome shotgun (WGS) entry which is preliminary data.</text>
</comment>
<feature type="transmembrane region" description="Helical" evidence="5">
    <location>
        <begin position="138"/>
        <end position="160"/>
    </location>
</feature>
<proteinExistence type="predicted"/>
<dbReference type="EMBL" id="SHNN01000001">
    <property type="protein sequence ID" value="MCX2979701.1"/>
    <property type="molecule type" value="Genomic_DNA"/>
</dbReference>
<evidence type="ECO:0000259" key="6">
    <source>
        <dbReference type="Pfam" id="PF00520"/>
    </source>
</evidence>
<feature type="transmembrane region" description="Helical" evidence="5">
    <location>
        <begin position="47"/>
        <end position="69"/>
    </location>
</feature>
<dbReference type="InterPro" id="IPR043203">
    <property type="entry name" value="VGCC_Ca_Na"/>
</dbReference>
<gene>
    <name evidence="7" type="ORF">EYC98_02360</name>
</gene>
<keyword evidence="4 5" id="KW-0472">Membrane</keyword>
<dbReference type="Pfam" id="PF00520">
    <property type="entry name" value="Ion_trans"/>
    <property type="match status" value="1"/>
</dbReference>
<dbReference type="InterPro" id="IPR005821">
    <property type="entry name" value="Ion_trans_dom"/>
</dbReference>
<feature type="transmembrane region" description="Helical" evidence="5">
    <location>
        <begin position="21"/>
        <end position="41"/>
    </location>
</feature>
<evidence type="ECO:0000256" key="4">
    <source>
        <dbReference type="ARBA" id="ARBA00023136"/>
    </source>
</evidence>
<feature type="domain" description="Ion transport" evidence="6">
    <location>
        <begin position="17"/>
        <end position="234"/>
    </location>
</feature>
<dbReference type="Gene3D" id="1.10.287.70">
    <property type="match status" value="1"/>
</dbReference>
<evidence type="ECO:0000256" key="2">
    <source>
        <dbReference type="ARBA" id="ARBA00022692"/>
    </source>
</evidence>
<dbReference type="Gene3D" id="1.20.120.350">
    <property type="entry name" value="Voltage-gated potassium channels. Chain C"/>
    <property type="match status" value="1"/>
</dbReference>
<keyword evidence="8" id="KW-1185">Reference proteome</keyword>
<keyword evidence="2 5" id="KW-0812">Transmembrane</keyword>
<evidence type="ECO:0000256" key="3">
    <source>
        <dbReference type="ARBA" id="ARBA00022989"/>
    </source>
</evidence>
<feature type="transmembrane region" description="Helical" evidence="5">
    <location>
        <begin position="204"/>
        <end position="228"/>
    </location>
</feature>
<evidence type="ECO:0000256" key="1">
    <source>
        <dbReference type="ARBA" id="ARBA00004141"/>
    </source>
</evidence>
<dbReference type="PANTHER" id="PTHR10037:SF62">
    <property type="entry name" value="SODIUM CHANNEL PROTEIN 60E"/>
    <property type="match status" value="1"/>
</dbReference>
<reference evidence="7" key="1">
    <citation type="submission" date="2019-02" db="EMBL/GenBank/DDBJ databases">
        <authorList>
            <person name="Li S.-H."/>
        </authorList>
    </citation>
    <scope>NUCLEOTIDE SEQUENCE</scope>
    <source>
        <strain evidence="7">IMCC14734</strain>
    </source>
</reference>
<dbReference type="Proteomes" id="UP001143362">
    <property type="component" value="Unassembled WGS sequence"/>
</dbReference>
<evidence type="ECO:0000313" key="7">
    <source>
        <dbReference type="EMBL" id="MCX2979701.1"/>
    </source>
</evidence>
<evidence type="ECO:0000256" key="5">
    <source>
        <dbReference type="SAM" id="Phobius"/>
    </source>
</evidence>
<dbReference type="PANTHER" id="PTHR10037">
    <property type="entry name" value="VOLTAGE-GATED CATION CHANNEL CALCIUM AND SODIUM"/>
    <property type="match status" value="1"/>
</dbReference>
<dbReference type="RefSeq" id="WP_279243700.1">
    <property type="nucleotide sequence ID" value="NZ_SHNN01000001.1"/>
</dbReference>
<keyword evidence="3 5" id="KW-1133">Transmembrane helix</keyword>
<accession>A0ABT3TBN1</accession>
<evidence type="ECO:0000313" key="8">
    <source>
        <dbReference type="Proteomes" id="UP001143362"/>
    </source>
</evidence>
<dbReference type="SUPFAM" id="SSF81324">
    <property type="entry name" value="Voltage-gated potassium channels"/>
    <property type="match status" value="1"/>
</dbReference>
<comment type="subcellular location">
    <subcellularLocation>
        <location evidence="1">Membrane</location>
        <topology evidence="1">Multi-pass membrane protein</topology>
    </subcellularLocation>
</comment>
<protein>
    <submittedName>
        <fullName evidence="7">Ion transporter</fullName>
    </submittedName>
</protein>